<dbReference type="Proteomes" id="UP001224359">
    <property type="component" value="Unassembled WGS sequence"/>
</dbReference>
<keyword evidence="1" id="KW-0812">Transmembrane</keyword>
<proteinExistence type="predicted"/>
<keyword evidence="1" id="KW-0472">Membrane</keyword>
<accession>A0ABT9VH60</accession>
<gene>
    <name evidence="2" type="ORF">J2S77_002302</name>
</gene>
<dbReference type="Pfam" id="PF26135">
    <property type="entry name" value="YuzI"/>
    <property type="match status" value="1"/>
</dbReference>
<dbReference type="EMBL" id="JAUSTQ010000010">
    <property type="protein sequence ID" value="MDQ0160299.1"/>
    <property type="molecule type" value="Genomic_DNA"/>
</dbReference>
<evidence type="ECO:0000313" key="2">
    <source>
        <dbReference type="EMBL" id="MDQ0160299.1"/>
    </source>
</evidence>
<keyword evidence="1" id="KW-1133">Transmembrane helix</keyword>
<evidence type="ECO:0000256" key="1">
    <source>
        <dbReference type="SAM" id="Phobius"/>
    </source>
</evidence>
<feature type="transmembrane region" description="Helical" evidence="1">
    <location>
        <begin position="42"/>
        <end position="62"/>
    </location>
</feature>
<sequence length="68" mass="7829">MWALFLFFLGFGFTCVGAVSLIGYMNFLPVGMNFIDFLMFVYKRPECYMLPVGVIFIMLAMYKNPFGS</sequence>
<evidence type="ECO:0000313" key="3">
    <source>
        <dbReference type="Proteomes" id="UP001224359"/>
    </source>
</evidence>
<name>A0ABT9VH60_9BACI</name>
<reference evidence="2 3" key="1">
    <citation type="submission" date="2023-07" db="EMBL/GenBank/DDBJ databases">
        <title>Genomic Encyclopedia of Type Strains, Phase IV (KMG-IV): sequencing the most valuable type-strain genomes for metagenomic binning, comparative biology and taxonomic classification.</title>
        <authorList>
            <person name="Goeker M."/>
        </authorList>
    </citation>
    <scope>NUCLEOTIDE SEQUENCE [LARGE SCALE GENOMIC DNA]</scope>
    <source>
        <strain evidence="2 3">DSM 16460</strain>
    </source>
</reference>
<dbReference type="InterPro" id="IPR058887">
    <property type="entry name" value="YuzI-like"/>
</dbReference>
<protein>
    <submittedName>
        <fullName evidence="2">Uncharacterized protein</fullName>
    </submittedName>
</protein>
<organism evidence="2 3">
    <name type="scientific">Alkalibacillus salilacus</name>
    <dbReference type="NCBI Taxonomy" id="284582"/>
    <lineage>
        <taxon>Bacteria</taxon>
        <taxon>Bacillati</taxon>
        <taxon>Bacillota</taxon>
        <taxon>Bacilli</taxon>
        <taxon>Bacillales</taxon>
        <taxon>Bacillaceae</taxon>
        <taxon>Alkalibacillus</taxon>
    </lineage>
</organism>
<dbReference type="RefSeq" id="WP_306977456.1">
    <property type="nucleotide sequence ID" value="NZ_JAUSTQ010000010.1"/>
</dbReference>
<keyword evidence="3" id="KW-1185">Reference proteome</keyword>
<comment type="caution">
    <text evidence="2">The sequence shown here is derived from an EMBL/GenBank/DDBJ whole genome shotgun (WGS) entry which is preliminary data.</text>
</comment>